<comment type="caution">
    <text evidence="2">The sequence shown here is derived from an EMBL/GenBank/DDBJ whole genome shotgun (WGS) entry which is preliminary data.</text>
</comment>
<dbReference type="STRING" id="5486.A0A367YIA4"/>
<keyword evidence="3" id="KW-1185">Reference proteome</keyword>
<proteinExistence type="predicted"/>
<sequence>MSKSPTPATLDIPLPKTSLIISNLNKQDFVQDDTSPNLLESSRKLALADQIKLKILNYTDDIIEKITHWSNLPFLNRIIVIFRDEPTAQKVCNYITTEFEKNPDLAYIKIHLQENLLTKSKSSDNMMEDDHLNVSKSLNNFKNLYSDAGDGSKSDLKDYNEPKPAK</sequence>
<reference evidence="2 3" key="1">
    <citation type="submission" date="2018-06" db="EMBL/GenBank/DDBJ databases">
        <title>Whole genome sequencing of Candida tropicalis (genome annotated by CSBL at Korea University).</title>
        <authorList>
            <person name="Ahn J."/>
        </authorList>
    </citation>
    <scope>NUCLEOTIDE SEQUENCE [LARGE SCALE GENOMIC DNA]</scope>
    <source>
        <strain evidence="2 3">ATCC 20962</strain>
    </source>
</reference>
<organism evidence="2 3">
    <name type="scientific">Candida viswanathii</name>
    <dbReference type="NCBI Taxonomy" id="5486"/>
    <lineage>
        <taxon>Eukaryota</taxon>
        <taxon>Fungi</taxon>
        <taxon>Dikarya</taxon>
        <taxon>Ascomycota</taxon>
        <taxon>Saccharomycotina</taxon>
        <taxon>Pichiomycetes</taxon>
        <taxon>Debaryomycetaceae</taxon>
        <taxon>Candida/Lodderomyces clade</taxon>
        <taxon>Candida</taxon>
    </lineage>
</organism>
<gene>
    <name evidence="2" type="ORF">Cantr_01168</name>
</gene>
<dbReference type="AlphaFoldDB" id="A0A367YIA4"/>
<evidence type="ECO:0000313" key="3">
    <source>
        <dbReference type="Proteomes" id="UP000253472"/>
    </source>
</evidence>
<dbReference type="Proteomes" id="UP000253472">
    <property type="component" value="Unassembled WGS sequence"/>
</dbReference>
<protein>
    <submittedName>
        <fullName evidence="2">Uncharacterized protein</fullName>
    </submittedName>
</protein>
<evidence type="ECO:0000256" key="1">
    <source>
        <dbReference type="SAM" id="MobiDB-lite"/>
    </source>
</evidence>
<feature type="region of interest" description="Disordered" evidence="1">
    <location>
        <begin position="145"/>
        <end position="166"/>
    </location>
</feature>
<evidence type="ECO:0000313" key="2">
    <source>
        <dbReference type="EMBL" id="RCK65615.1"/>
    </source>
</evidence>
<accession>A0A367YIA4</accession>
<feature type="compositionally biased region" description="Basic and acidic residues" evidence="1">
    <location>
        <begin position="150"/>
        <end position="166"/>
    </location>
</feature>
<name>A0A367YIA4_9ASCO</name>
<dbReference type="OrthoDB" id="4069757at2759"/>
<dbReference type="EMBL" id="QLNQ01000020">
    <property type="protein sequence ID" value="RCK65615.1"/>
    <property type="molecule type" value="Genomic_DNA"/>
</dbReference>